<dbReference type="InterPro" id="IPR036890">
    <property type="entry name" value="HATPase_C_sf"/>
</dbReference>
<protein>
    <recommendedName>
        <fullName evidence="3">ATP-binding protein</fullName>
    </recommendedName>
</protein>
<gene>
    <name evidence="1" type="ORF">ACFQ1S_01705</name>
</gene>
<accession>A0ABW3M281</accession>
<organism evidence="1 2">
    <name type="scientific">Kibdelosporangium lantanae</name>
    <dbReference type="NCBI Taxonomy" id="1497396"/>
    <lineage>
        <taxon>Bacteria</taxon>
        <taxon>Bacillati</taxon>
        <taxon>Actinomycetota</taxon>
        <taxon>Actinomycetes</taxon>
        <taxon>Pseudonocardiales</taxon>
        <taxon>Pseudonocardiaceae</taxon>
        <taxon>Kibdelosporangium</taxon>
    </lineage>
</organism>
<feature type="non-terminal residue" evidence="1">
    <location>
        <position position="1"/>
    </location>
</feature>
<evidence type="ECO:0000313" key="2">
    <source>
        <dbReference type="Proteomes" id="UP001597045"/>
    </source>
</evidence>
<evidence type="ECO:0008006" key="3">
    <source>
        <dbReference type="Google" id="ProtNLM"/>
    </source>
</evidence>
<evidence type="ECO:0000313" key="1">
    <source>
        <dbReference type="EMBL" id="MFD1044397.1"/>
    </source>
</evidence>
<dbReference type="CDD" id="cd16936">
    <property type="entry name" value="HATPase_RsbW-like"/>
    <property type="match status" value="1"/>
</dbReference>
<proteinExistence type="predicted"/>
<name>A0ABW3M281_9PSEU</name>
<dbReference type="Proteomes" id="UP001597045">
    <property type="component" value="Unassembled WGS sequence"/>
</dbReference>
<sequence length="66" mass="7012">EDRGHLTNPLAGRVPASVTQFGGRGLLLVNHLADLVRIHTTPAGTAVRVYFKLPRAAPRPAANTDS</sequence>
<comment type="caution">
    <text evidence="1">The sequence shown here is derived from an EMBL/GenBank/DDBJ whole genome shotgun (WGS) entry which is preliminary data.</text>
</comment>
<keyword evidence="2" id="KW-1185">Reference proteome</keyword>
<reference evidence="2" key="1">
    <citation type="journal article" date="2019" name="Int. J. Syst. Evol. Microbiol.">
        <title>The Global Catalogue of Microorganisms (GCM) 10K type strain sequencing project: providing services to taxonomists for standard genome sequencing and annotation.</title>
        <authorList>
            <consortium name="The Broad Institute Genomics Platform"/>
            <consortium name="The Broad Institute Genome Sequencing Center for Infectious Disease"/>
            <person name="Wu L."/>
            <person name="Ma J."/>
        </authorList>
    </citation>
    <scope>NUCLEOTIDE SEQUENCE [LARGE SCALE GENOMIC DNA]</scope>
    <source>
        <strain evidence="2">JCM 31486</strain>
    </source>
</reference>
<dbReference type="Gene3D" id="3.30.565.10">
    <property type="entry name" value="Histidine kinase-like ATPase, C-terminal domain"/>
    <property type="match status" value="1"/>
</dbReference>
<dbReference type="EMBL" id="JBHTIS010000047">
    <property type="protein sequence ID" value="MFD1044397.1"/>
    <property type="molecule type" value="Genomic_DNA"/>
</dbReference>